<dbReference type="EMBL" id="GBRH01199324">
    <property type="protein sequence ID" value="JAD98571.1"/>
    <property type="molecule type" value="Transcribed_RNA"/>
</dbReference>
<reference evidence="1" key="2">
    <citation type="journal article" date="2015" name="Data Brief">
        <title>Shoot transcriptome of the giant reed, Arundo donax.</title>
        <authorList>
            <person name="Barrero R.A."/>
            <person name="Guerrero F.D."/>
            <person name="Moolhuijzen P."/>
            <person name="Goolsby J.A."/>
            <person name="Tidwell J."/>
            <person name="Bellgard S.E."/>
            <person name="Bellgard M.I."/>
        </authorList>
    </citation>
    <scope>NUCLEOTIDE SEQUENCE</scope>
    <source>
        <tissue evidence="1">Shoot tissue taken approximately 20 cm above the soil surface</tissue>
    </source>
</reference>
<accession>A0A0A9EEU2</accession>
<organism evidence="1">
    <name type="scientific">Arundo donax</name>
    <name type="common">Giant reed</name>
    <name type="synonym">Donax arundinaceus</name>
    <dbReference type="NCBI Taxonomy" id="35708"/>
    <lineage>
        <taxon>Eukaryota</taxon>
        <taxon>Viridiplantae</taxon>
        <taxon>Streptophyta</taxon>
        <taxon>Embryophyta</taxon>
        <taxon>Tracheophyta</taxon>
        <taxon>Spermatophyta</taxon>
        <taxon>Magnoliopsida</taxon>
        <taxon>Liliopsida</taxon>
        <taxon>Poales</taxon>
        <taxon>Poaceae</taxon>
        <taxon>PACMAD clade</taxon>
        <taxon>Arundinoideae</taxon>
        <taxon>Arundineae</taxon>
        <taxon>Arundo</taxon>
    </lineage>
</organism>
<name>A0A0A9EEU2_ARUDO</name>
<reference evidence="1" key="1">
    <citation type="submission" date="2014-09" db="EMBL/GenBank/DDBJ databases">
        <authorList>
            <person name="Magalhaes I.L.F."/>
            <person name="Oliveira U."/>
            <person name="Santos F.R."/>
            <person name="Vidigal T.H.D.A."/>
            <person name="Brescovit A.D."/>
            <person name="Santos A.J."/>
        </authorList>
    </citation>
    <scope>NUCLEOTIDE SEQUENCE</scope>
    <source>
        <tissue evidence="1">Shoot tissue taken approximately 20 cm above the soil surface</tissue>
    </source>
</reference>
<sequence>MIESKQKINDKIHGSIILILHNKLNFAELARFSKHKNLPHSAITHVKLILRVPR</sequence>
<protein>
    <submittedName>
        <fullName evidence="1">Uncharacterized protein</fullName>
    </submittedName>
</protein>
<proteinExistence type="predicted"/>
<dbReference type="AlphaFoldDB" id="A0A0A9EEU2"/>
<evidence type="ECO:0000313" key="1">
    <source>
        <dbReference type="EMBL" id="JAD98571.1"/>
    </source>
</evidence>